<dbReference type="EMBL" id="QMEU01000016">
    <property type="protein sequence ID" value="RAU97218.1"/>
    <property type="molecule type" value="Genomic_DNA"/>
</dbReference>
<evidence type="ECO:0000313" key="3">
    <source>
        <dbReference type="Proteomes" id="UP000250347"/>
    </source>
</evidence>
<dbReference type="Pfam" id="PF05305">
    <property type="entry name" value="DUF732"/>
    <property type="match status" value="1"/>
</dbReference>
<gene>
    <name evidence="2" type="ORF">DQP58_08240</name>
</gene>
<dbReference type="Proteomes" id="UP000250347">
    <property type="component" value="Unassembled WGS sequence"/>
</dbReference>
<evidence type="ECO:0000259" key="1">
    <source>
        <dbReference type="Pfam" id="PF05305"/>
    </source>
</evidence>
<name>A0A329KN46_9MYCO</name>
<sequence length="166" mass="17820">MVTHDDNRLRCRSFQAPAASTVTTRYPLGESGRQVTQRSENSAVRIRIARSAETLVNTSVLLATAVICAGGAAADPDQDAQFVALLAQKQIPATDNVPGLVYRAREICGELDHGSSVQAAVDEEVNTAYRENPSLRIVADRVTRTAVKFVTASVVIYCPGHQGELP</sequence>
<accession>A0A329KN46</accession>
<protein>
    <recommendedName>
        <fullName evidence="1">DUF732 domain-containing protein</fullName>
    </recommendedName>
</protein>
<comment type="caution">
    <text evidence="2">The sequence shown here is derived from an EMBL/GenBank/DDBJ whole genome shotgun (WGS) entry which is preliminary data.</text>
</comment>
<dbReference type="AlphaFoldDB" id="A0A329KN46"/>
<organism evidence="2 3">
    <name type="scientific">Mycobacterium colombiense</name>
    <dbReference type="NCBI Taxonomy" id="339268"/>
    <lineage>
        <taxon>Bacteria</taxon>
        <taxon>Bacillati</taxon>
        <taxon>Actinomycetota</taxon>
        <taxon>Actinomycetes</taxon>
        <taxon>Mycobacteriales</taxon>
        <taxon>Mycobacteriaceae</taxon>
        <taxon>Mycobacterium</taxon>
        <taxon>Mycobacterium avium complex (MAC)</taxon>
    </lineage>
</organism>
<reference evidence="2 3" key="1">
    <citation type="submission" date="2018-06" db="EMBL/GenBank/DDBJ databases">
        <title>NTM in soil in Japan.</title>
        <authorList>
            <person name="Ohya K."/>
        </authorList>
    </citation>
    <scope>NUCLEOTIDE SEQUENCE [LARGE SCALE GENOMIC DNA]</scope>
    <source>
        <strain evidence="2 3">GF76</strain>
    </source>
</reference>
<proteinExistence type="predicted"/>
<evidence type="ECO:0000313" key="2">
    <source>
        <dbReference type="EMBL" id="RAU97218.1"/>
    </source>
</evidence>
<feature type="domain" description="DUF732" evidence="1">
    <location>
        <begin position="78"/>
        <end position="159"/>
    </location>
</feature>
<dbReference type="InterPro" id="IPR007969">
    <property type="entry name" value="DUF732"/>
</dbReference>